<accession>A0A5N6RTQ0</accession>
<organism evidence="2 3">
    <name type="scientific">Carpinus fangiana</name>
    <dbReference type="NCBI Taxonomy" id="176857"/>
    <lineage>
        <taxon>Eukaryota</taxon>
        <taxon>Viridiplantae</taxon>
        <taxon>Streptophyta</taxon>
        <taxon>Embryophyta</taxon>
        <taxon>Tracheophyta</taxon>
        <taxon>Spermatophyta</taxon>
        <taxon>Magnoliopsida</taxon>
        <taxon>eudicotyledons</taxon>
        <taxon>Gunneridae</taxon>
        <taxon>Pentapetalae</taxon>
        <taxon>rosids</taxon>
        <taxon>fabids</taxon>
        <taxon>Fagales</taxon>
        <taxon>Betulaceae</taxon>
        <taxon>Carpinus</taxon>
    </lineage>
</organism>
<dbReference type="Proteomes" id="UP000327013">
    <property type="component" value="Chromosome 8"/>
</dbReference>
<evidence type="ECO:0000313" key="2">
    <source>
        <dbReference type="EMBL" id="KAE8124344.1"/>
    </source>
</evidence>
<gene>
    <name evidence="2" type="ORF">FH972_019242</name>
</gene>
<evidence type="ECO:0000313" key="3">
    <source>
        <dbReference type="Proteomes" id="UP000327013"/>
    </source>
</evidence>
<dbReference type="AlphaFoldDB" id="A0A5N6RTQ0"/>
<keyword evidence="3" id="KW-1185">Reference proteome</keyword>
<feature type="region of interest" description="Disordered" evidence="1">
    <location>
        <begin position="67"/>
        <end position="96"/>
    </location>
</feature>
<feature type="compositionally biased region" description="Polar residues" evidence="1">
    <location>
        <begin position="1"/>
        <end position="13"/>
    </location>
</feature>
<proteinExistence type="predicted"/>
<sequence>MEENKSIVNGNRPSSTTIISQQTSKEEEGRPGGLVDLDELGLPGLEVGGGGGKKKIPKILQATEGEQGPFFFAGGRNRSAGVRETVSGRGRRGKMN</sequence>
<name>A0A5N6RTQ0_9ROSI</name>
<feature type="compositionally biased region" description="Low complexity" evidence="1">
    <location>
        <begin position="14"/>
        <end position="23"/>
    </location>
</feature>
<evidence type="ECO:0000256" key="1">
    <source>
        <dbReference type="SAM" id="MobiDB-lite"/>
    </source>
</evidence>
<protein>
    <submittedName>
        <fullName evidence="2">Uncharacterized protein</fullName>
    </submittedName>
</protein>
<reference evidence="2 3" key="1">
    <citation type="submission" date="2019-06" db="EMBL/GenBank/DDBJ databases">
        <title>A chromosomal-level reference genome of Carpinus fangiana (Coryloideae, Betulaceae).</title>
        <authorList>
            <person name="Yang X."/>
            <person name="Wang Z."/>
            <person name="Zhang L."/>
            <person name="Hao G."/>
            <person name="Liu J."/>
            <person name="Yang Y."/>
        </authorList>
    </citation>
    <scope>NUCLEOTIDE SEQUENCE [LARGE SCALE GENOMIC DNA]</scope>
    <source>
        <strain evidence="2">Cfa_2016G</strain>
        <tissue evidence="2">Leaf</tissue>
    </source>
</reference>
<dbReference type="EMBL" id="CM017328">
    <property type="protein sequence ID" value="KAE8124344.1"/>
    <property type="molecule type" value="Genomic_DNA"/>
</dbReference>
<feature type="region of interest" description="Disordered" evidence="1">
    <location>
        <begin position="1"/>
        <end position="34"/>
    </location>
</feature>